<dbReference type="Gene3D" id="3.40.50.720">
    <property type="entry name" value="NAD(P)-binding Rossmann-like Domain"/>
    <property type="match status" value="1"/>
</dbReference>
<proteinExistence type="predicted"/>
<dbReference type="PANTHER" id="PTHR12286:SF5">
    <property type="entry name" value="SACCHAROPINE DEHYDROGENASE-LIKE OXIDOREDUCTASE"/>
    <property type="match status" value="1"/>
</dbReference>
<gene>
    <name evidence="2" type="ORF">FB476_0640</name>
</gene>
<evidence type="ECO:0000259" key="1">
    <source>
        <dbReference type="Pfam" id="PF03435"/>
    </source>
</evidence>
<dbReference type="EMBL" id="VFPU01000001">
    <property type="protein sequence ID" value="TQM95790.1"/>
    <property type="molecule type" value="Genomic_DNA"/>
</dbReference>
<dbReference type="SUPFAM" id="SSF51735">
    <property type="entry name" value="NAD(P)-binding Rossmann-fold domains"/>
    <property type="match status" value="1"/>
</dbReference>
<dbReference type="InterPro" id="IPR036291">
    <property type="entry name" value="NAD(P)-bd_dom_sf"/>
</dbReference>
<dbReference type="AlphaFoldDB" id="A0A543KL74"/>
<dbReference type="PANTHER" id="PTHR12286">
    <property type="entry name" value="SACCHAROPINE DEHYDROGENASE-LIKE OXIDOREDUCTASE"/>
    <property type="match status" value="1"/>
</dbReference>
<name>A0A543KL74_9MICO</name>
<dbReference type="Pfam" id="PF03435">
    <property type="entry name" value="Sacchrp_dh_NADP"/>
    <property type="match status" value="1"/>
</dbReference>
<dbReference type="Proteomes" id="UP000315133">
    <property type="component" value="Unassembled WGS sequence"/>
</dbReference>
<protein>
    <submittedName>
        <fullName evidence="2">Short subunit dehydrogenase-like uncharacterized protein</fullName>
    </submittedName>
</protein>
<sequence length="434" mass="45970">MANRNDTGLVVAYRARSRRAGQHGWMSRETDLTLFGATGFVGRLVADHLASSAPSDVRVCLAGRSDERLLRVRDSLGPAAADWHVAVADSGDDESLRRLAARSRVVLSTVGPYRRHGLPLVLACAEEGTDYADLTGETTFVREAADRAHETARRTGARIVVSCGYDSMPSDLAVHLLHRAAEETGAGGLTDTTTFARAKGSLSGGTVDSMRLMLAEMREDPEVQRLLLDPEALSGGVPGAPGQEDVWKPFVEAGTARWVAPFVMASYNTRVVRRSHALRGRAYGPRFRYREVVPTGKGVRGAVRAAGMVAGTGALGLALATPGLRRLVDRALPAPGEGPSQEQRERGWFEMETRTTTEDGRELVATVAASGDPGYAATSVMLGQAGLVLLATRRDGSAGEGGVLTPAVAIGDELVEALRAQGFILEVGPAPAPR</sequence>
<reference evidence="2 3" key="1">
    <citation type="submission" date="2019-06" db="EMBL/GenBank/DDBJ databases">
        <title>Sequencing the genomes of 1000 actinobacteria strains.</title>
        <authorList>
            <person name="Klenk H.-P."/>
        </authorList>
    </citation>
    <scope>NUCLEOTIDE SEQUENCE [LARGE SCALE GENOMIC DNA]</scope>
    <source>
        <strain evidence="2 3">DSM 12362</strain>
    </source>
</reference>
<feature type="domain" description="Saccharopine dehydrogenase NADP binding" evidence="1">
    <location>
        <begin position="34"/>
        <end position="159"/>
    </location>
</feature>
<comment type="caution">
    <text evidence="2">The sequence shown here is derived from an EMBL/GenBank/DDBJ whole genome shotgun (WGS) entry which is preliminary data.</text>
</comment>
<organism evidence="2 3">
    <name type="scientific">Ornithinimicrobium humiphilum</name>
    <dbReference type="NCBI Taxonomy" id="125288"/>
    <lineage>
        <taxon>Bacteria</taxon>
        <taxon>Bacillati</taxon>
        <taxon>Actinomycetota</taxon>
        <taxon>Actinomycetes</taxon>
        <taxon>Micrococcales</taxon>
        <taxon>Ornithinimicrobiaceae</taxon>
        <taxon>Ornithinimicrobium</taxon>
    </lineage>
</organism>
<evidence type="ECO:0000313" key="2">
    <source>
        <dbReference type="EMBL" id="TQM95790.1"/>
    </source>
</evidence>
<dbReference type="GO" id="GO:0005886">
    <property type="term" value="C:plasma membrane"/>
    <property type="evidence" value="ECO:0007669"/>
    <property type="project" value="TreeGrafter"/>
</dbReference>
<dbReference type="InterPro" id="IPR051276">
    <property type="entry name" value="Saccharopine_DH-like_oxidrdct"/>
</dbReference>
<evidence type="ECO:0000313" key="3">
    <source>
        <dbReference type="Proteomes" id="UP000315133"/>
    </source>
</evidence>
<accession>A0A543KL74</accession>
<dbReference type="InterPro" id="IPR005097">
    <property type="entry name" value="Sacchrp_dh_NADP-bd"/>
</dbReference>
<keyword evidence="3" id="KW-1185">Reference proteome</keyword>
<dbReference type="GO" id="GO:0009247">
    <property type="term" value="P:glycolipid biosynthetic process"/>
    <property type="evidence" value="ECO:0007669"/>
    <property type="project" value="TreeGrafter"/>
</dbReference>